<reference evidence="2 4" key="2">
    <citation type="submission" date="2018-06" db="EMBL/GenBank/DDBJ databases">
        <authorList>
            <consortium name="Pathogen Informatics"/>
            <person name="Doyle S."/>
        </authorList>
    </citation>
    <scope>NUCLEOTIDE SEQUENCE [LARGE SCALE GENOMIC DNA]</scope>
    <source>
        <strain evidence="2 4">NCTC12376</strain>
    </source>
</reference>
<evidence type="ECO:0000313" key="4">
    <source>
        <dbReference type="Proteomes" id="UP000254230"/>
    </source>
</evidence>
<gene>
    <name evidence="1" type="ORF">Lqua_0840</name>
    <name evidence="2" type="ORF">NCTC12376_01021</name>
</gene>
<dbReference type="AlphaFoldDB" id="A0A378KUQ0"/>
<dbReference type="Proteomes" id="UP000254230">
    <property type="component" value="Unassembled WGS sequence"/>
</dbReference>
<name>A0A378KUQ0_9GAMM</name>
<dbReference type="RefSeq" id="WP_058473025.1">
    <property type="nucleotide sequence ID" value="NZ_CAAAIL010000018.1"/>
</dbReference>
<evidence type="ECO:0000313" key="1">
    <source>
        <dbReference type="EMBL" id="KTD53007.1"/>
    </source>
</evidence>
<organism evidence="2 4">
    <name type="scientific">Legionella quateirensis</name>
    <dbReference type="NCBI Taxonomy" id="45072"/>
    <lineage>
        <taxon>Bacteria</taxon>
        <taxon>Pseudomonadati</taxon>
        <taxon>Pseudomonadota</taxon>
        <taxon>Gammaproteobacteria</taxon>
        <taxon>Legionellales</taxon>
        <taxon>Legionellaceae</taxon>
        <taxon>Legionella</taxon>
    </lineage>
</organism>
<dbReference type="Proteomes" id="UP000054639">
    <property type="component" value="Unassembled WGS sequence"/>
</dbReference>
<evidence type="ECO:0000313" key="2">
    <source>
        <dbReference type="EMBL" id="STY17227.1"/>
    </source>
</evidence>
<dbReference type="EMBL" id="LNYR01000006">
    <property type="protein sequence ID" value="KTD53007.1"/>
    <property type="molecule type" value="Genomic_DNA"/>
</dbReference>
<protein>
    <submittedName>
        <fullName evidence="2">Uncharacterized protein</fullName>
    </submittedName>
</protein>
<proteinExistence type="predicted"/>
<dbReference type="OrthoDB" id="8481046at2"/>
<reference evidence="1 3" key="1">
    <citation type="submission" date="2015-11" db="EMBL/GenBank/DDBJ databases">
        <title>Genomic analysis of 38 Legionella species identifies large and diverse effector repertoires.</title>
        <authorList>
            <person name="Burstein D."/>
            <person name="Amaro F."/>
            <person name="Zusman T."/>
            <person name="Lifshitz Z."/>
            <person name="Cohen O."/>
            <person name="Gilbert J.A."/>
            <person name="Pupko T."/>
            <person name="Shuman H.A."/>
            <person name="Segal G."/>
        </authorList>
    </citation>
    <scope>NUCLEOTIDE SEQUENCE [LARGE SCALE GENOMIC DNA]</scope>
    <source>
        <strain evidence="1 3">ATCC 49507</strain>
    </source>
</reference>
<keyword evidence="3" id="KW-1185">Reference proteome</keyword>
<evidence type="ECO:0000313" key="3">
    <source>
        <dbReference type="Proteomes" id="UP000054639"/>
    </source>
</evidence>
<accession>A0A378KUQ0</accession>
<sequence length="154" mass="17758">MSLKQFNCRYLLNEDRIIFRFNTLDHSEYIFWLTRRITHCILMSASQFIQTEYEKLTPTVANFITEINQSDKQKANYATAYEPGNNYPLGADPVLVMDAKCKMMKIEEQEVFSLDFVLPGGANLNLKLAIPIMKPLILLLEELNVQANWGSPMC</sequence>
<dbReference type="EMBL" id="UGOW01000001">
    <property type="protein sequence ID" value="STY17227.1"/>
    <property type="molecule type" value="Genomic_DNA"/>
</dbReference>